<dbReference type="EMBL" id="CAJQUM010000001">
    <property type="protein sequence ID" value="CAG4883769.1"/>
    <property type="molecule type" value="Genomic_DNA"/>
</dbReference>
<proteinExistence type="predicted"/>
<dbReference type="PANTHER" id="PTHR47619:SF1">
    <property type="entry name" value="EXODEOXYRIBONUCLEASE WALJ"/>
    <property type="match status" value="1"/>
</dbReference>
<reference evidence="2" key="1">
    <citation type="submission" date="2021-04" db="EMBL/GenBank/DDBJ databases">
        <authorList>
            <person name="Hornung B."/>
        </authorList>
    </citation>
    <scope>NUCLEOTIDE SEQUENCE</scope>
    <source>
        <strain evidence="2">G5G6</strain>
    </source>
</reference>
<name>A0A916J3Z4_9PROT</name>
<accession>A0A916J3Z4</accession>
<dbReference type="SMART" id="SM00849">
    <property type="entry name" value="Lactamase_B"/>
    <property type="match status" value="1"/>
</dbReference>
<keyword evidence="2" id="KW-0378">Hydrolase</keyword>
<dbReference type="GO" id="GO:0016787">
    <property type="term" value="F:hydrolase activity"/>
    <property type="evidence" value="ECO:0007669"/>
    <property type="project" value="UniProtKB-KW"/>
</dbReference>
<keyword evidence="3" id="KW-1185">Reference proteome</keyword>
<sequence length="278" mass="30172">MFPEDFVEWASISETKKGRRVIRFAALGSGSRGNAMVVQTARTTVLIDCGFGQRELARRLGRLDLATDVVDAILVTHEHSDHIGGAAACARRHDIPLYMTHGTCSAGLRQGDSADNLDIRLIDGHAPFEIGDFEVRPFPVPHDAREPVQFTLSDGCRRFGMLTDIGVATPHVIDMLSVCDALVLECNHDAQMLASGNYPFALKQRIAGRLGHLENSAAAEILARLDRKRLQHVLAAHLSEHNNTPALAGAALAAILDCDPAWIGIASQDQGSEWRTIS</sequence>
<dbReference type="PANTHER" id="PTHR47619">
    <property type="entry name" value="METALLO-HYDROLASE YYCJ-RELATED"/>
    <property type="match status" value="1"/>
</dbReference>
<evidence type="ECO:0000259" key="1">
    <source>
        <dbReference type="SMART" id="SM00849"/>
    </source>
</evidence>
<organism evidence="2 3">
    <name type="scientific">Georgfuchsia toluolica</name>
    <dbReference type="NCBI Taxonomy" id="424218"/>
    <lineage>
        <taxon>Bacteria</taxon>
        <taxon>Pseudomonadati</taxon>
        <taxon>Pseudomonadota</taxon>
        <taxon>Betaproteobacteria</taxon>
        <taxon>Nitrosomonadales</taxon>
        <taxon>Sterolibacteriaceae</taxon>
        <taxon>Georgfuchsia</taxon>
    </lineage>
</organism>
<dbReference type="InterPro" id="IPR052533">
    <property type="entry name" value="WalJ/YycJ-like"/>
</dbReference>
<dbReference type="AlphaFoldDB" id="A0A916J3Z4"/>
<gene>
    <name evidence="2" type="ORF">GTOL_11652</name>
</gene>
<dbReference type="Proteomes" id="UP000742786">
    <property type="component" value="Unassembled WGS sequence"/>
</dbReference>
<dbReference type="Gene3D" id="3.60.15.10">
    <property type="entry name" value="Ribonuclease Z/Hydroxyacylglutathione hydrolase-like"/>
    <property type="match status" value="1"/>
</dbReference>
<evidence type="ECO:0000313" key="3">
    <source>
        <dbReference type="Proteomes" id="UP000742786"/>
    </source>
</evidence>
<feature type="domain" description="Metallo-beta-lactamase" evidence="1">
    <location>
        <begin position="32"/>
        <end position="212"/>
    </location>
</feature>
<comment type="caution">
    <text evidence="2">The sequence shown here is derived from an EMBL/GenBank/DDBJ whole genome shotgun (WGS) entry which is preliminary data.</text>
</comment>
<protein>
    <submittedName>
        <fullName evidence="2">Metal-dependent hydrolases of the beta-lactamase superfamily I</fullName>
    </submittedName>
</protein>
<dbReference type="SUPFAM" id="SSF56281">
    <property type="entry name" value="Metallo-hydrolase/oxidoreductase"/>
    <property type="match status" value="1"/>
</dbReference>
<dbReference type="InterPro" id="IPR036866">
    <property type="entry name" value="RibonucZ/Hydroxyglut_hydro"/>
</dbReference>
<evidence type="ECO:0000313" key="2">
    <source>
        <dbReference type="EMBL" id="CAG4883769.1"/>
    </source>
</evidence>
<dbReference type="Pfam" id="PF12706">
    <property type="entry name" value="Lactamase_B_2"/>
    <property type="match status" value="1"/>
</dbReference>
<dbReference type="InterPro" id="IPR001279">
    <property type="entry name" value="Metallo-B-lactamas"/>
</dbReference>